<name>A0A1I3H7I9_9SPHI</name>
<feature type="chain" id="PRO_5011676036" evidence="3">
    <location>
        <begin position="25"/>
        <end position="660"/>
    </location>
</feature>
<evidence type="ECO:0000313" key="5">
    <source>
        <dbReference type="EMBL" id="SFI31728.1"/>
    </source>
</evidence>
<keyword evidence="2" id="KW-0326">Glycosidase</keyword>
<dbReference type="GO" id="GO:0005975">
    <property type="term" value="P:carbohydrate metabolic process"/>
    <property type="evidence" value="ECO:0007669"/>
    <property type="project" value="InterPro"/>
</dbReference>
<sequence length="660" mass="74692">MKMIYRSACLFIGLLCMLCKNVDAQLPLAEVKDRAGVPTLFVDGSPYPPYAYMSYLGEPKFYREMEKAGLHLYNIPAYLGDRGINSISGIKPFRSPIWVGENQLDYTSLMTDFDELIASDSNALAIIRIHLDAPTWWEELHPESASLQPDGSTFRISMYSTLWREEASKVLAQLVQWLEQSPYAKHLIGIHVAGGFTEEWMYHFKDEFYDESAVRLESFRKWLRKRYTDDVERLRRSWNRDDVTFENAQLGDISGKVKVDNWRNPDTAGQVFDTFVFHGEATADNIAHFCRVVKKASQGRLLTGAFYGYHYFVSDLRRGHGALSKLLRCPDLDYLSSPNDYHRVIGEDWAPFAAIKSVQLHGKLWLAENDTRTSITTLLRDRAPHIQPEGTAYTDGVWLGPETMEESEALLWKNLGRMLAYGYGGWWFDMWGGWFGDPKLMHIIASGQRFFERYPDEVFPAMAPKVAVIVDEKLGAMDASFGGLTGQILHNRYALGKTGAPYDLYLREDLDAVKAGDYQVVWYMGLLSLTDEEQSYLNEAAEGGTWVVWTDGNQSRVYQPNGQVHDKEAKIQWSASELSELFGKAGVHCYLAGGKDVLYAGRGWICLHSADGGDKLVKLPFSAKVMDPDSEVVIAIGDSFGVTMEAKSTRIFKLIQDDLK</sequence>
<dbReference type="AlphaFoldDB" id="A0A1I3H7I9"/>
<gene>
    <name evidence="5" type="ORF">SAMN05444682_103253</name>
</gene>
<dbReference type="Proteomes" id="UP000198670">
    <property type="component" value="Unassembled WGS sequence"/>
</dbReference>
<evidence type="ECO:0000256" key="2">
    <source>
        <dbReference type="ARBA" id="ARBA00023295"/>
    </source>
</evidence>
<keyword evidence="6" id="KW-1185">Reference proteome</keyword>
<organism evidence="5 6">
    <name type="scientific">Parapedobacter indicus</name>
    <dbReference type="NCBI Taxonomy" id="1477437"/>
    <lineage>
        <taxon>Bacteria</taxon>
        <taxon>Pseudomonadati</taxon>
        <taxon>Bacteroidota</taxon>
        <taxon>Sphingobacteriia</taxon>
        <taxon>Sphingobacteriales</taxon>
        <taxon>Sphingobacteriaceae</taxon>
        <taxon>Parapedobacter</taxon>
    </lineage>
</organism>
<dbReference type="Gene3D" id="3.20.20.80">
    <property type="entry name" value="Glycosidases"/>
    <property type="match status" value="1"/>
</dbReference>
<dbReference type="STRING" id="1477437.SAMN05444682_103253"/>
<dbReference type="GO" id="GO:0009341">
    <property type="term" value="C:beta-galactosidase complex"/>
    <property type="evidence" value="ECO:0007669"/>
    <property type="project" value="InterPro"/>
</dbReference>
<protein>
    <submittedName>
        <fullName evidence="5">Beta-galactosidase</fullName>
    </submittedName>
</protein>
<evidence type="ECO:0000256" key="3">
    <source>
        <dbReference type="SAM" id="SignalP"/>
    </source>
</evidence>
<keyword evidence="3" id="KW-0732">Signal</keyword>
<accession>A0A1I3H7I9</accession>
<evidence type="ECO:0000259" key="4">
    <source>
        <dbReference type="Pfam" id="PF02449"/>
    </source>
</evidence>
<keyword evidence="1" id="KW-0378">Hydrolase</keyword>
<proteinExistence type="predicted"/>
<dbReference type="EMBL" id="FOQO01000003">
    <property type="protein sequence ID" value="SFI31728.1"/>
    <property type="molecule type" value="Genomic_DNA"/>
</dbReference>
<dbReference type="InterPro" id="IPR013529">
    <property type="entry name" value="Glyco_hydro_42_N"/>
</dbReference>
<feature type="domain" description="Glycoside hydrolase family 42 N-terminal" evidence="4">
    <location>
        <begin position="133"/>
        <end position="241"/>
    </location>
</feature>
<dbReference type="Pfam" id="PF02449">
    <property type="entry name" value="Glyco_hydro_42"/>
    <property type="match status" value="1"/>
</dbReference>
<dbReference type="RefSeq" id="WP_143072873.1">
    <property type="nucleotide sequence ID" value="NZ_FOQO01000003.1"/>
</dbReference>
<evidence type="ECO:0000313" key="6">
    <source>
        <dbReference type="Proteomes" id="UP000198670"/>
    </source>
</evidence>
<dbReference type="GO" id="GO:0004565">
    <property type="term" value="F:beta-galactosidase activity"/>
    <property type="evidence" value="ECO:0007669"/>
    <property type="project" value="InterPro"/>
</dbReference>
<feature type="signal peptide" evidence="3">
    <location>
        <begin position="1"/>
        <end position="24"/>
    </location>
</feature>
<reference evidence="5 6" key="1">
    <citation type="submission" date="2016-10" db="EMBL/GenBank/DDBJ databases">
        <authorList>
            <person name="de Groot N.N."/>
        </authorList>
    </citation>
    <scope>NUCLEOTIDE SEQUENCE [LARGE SCALE GENOMIC DNA]</scope>
    <source>
        <strain evidence="5 6">RK1</strain>
    </source>
</reference>
<evidence type="ECO:0000256" key="1">
    <source>
        <dbReference type="ARBA" id="ARBA00022801"/>
    </source>
</evidence>
<dbReference type="OrthoDB" id="9800974at2"/>